<name>A0ABU7Q0Y2_9ACTN</name>
<organism evidence="1 2">
    <name type="scientific">Streptomyces asiaticus subsp. ignotus</name>
    <dbReference type="NCBI Taxonomy" id="3098222"/>
    <lineage>
        <taxon>Bacteria</taxon>
        <taxon>Bacillati</taxon>
        <taxon>Actinomycetota</taxon>
        <taxon>Actinomycetes</taxon>
        <taxon>Kitasatosporales</taxon>
        <taxon>Streptomycetaceae</taxon>
        <taxon>Streptomyces</taxon>
        <taxon>Streptomyces violaceusniger group</taxon>
    </lineage>
</organism>
<dbReference type="EMBL" id="JAZBJO010000012">
    <property type="protein sequence ID" value="MEE4594316.1"/>
    <property type="molecule type" value="Genomic_DNA"/>
</dbReference>
<evidence type="ECO:0000313" key="1">
    <source>
        <dbReference type="EMBL" id="MEE4594316.1"/>
    </source>
</evidence>
<reference evidence="1 2" key="1">
    <citation type="submission" date="2023-11" db="EMBL/GenBank/DDBJ databases">
        <title>30 novel species of actinomycetes from the DSMZ collection.</title>
        <authorList>
            <person name="Nouioui I."/>
        </authorList>
    </citation>
    <scope>NUCLEOTIDE SEQUENCE [LARGE SCALE GENOMIC DNA]</scope>
    <source>
        <strain evidence="1 2">DSM 41524</strain>
    </source>
</reference>
<protein>
    <submittedName>
        <fullName evidence="1">Uncharacterized protein</fullName>
    </submittedName>
</protein>
<accession>A0ABU7Q0Y2</accession>
<evidence type="ECO:0000313" key="2">
    <source>
        <dbReference type="Proteomes" id="UP001354709"/>
    </source>
</evidence>
<comment type="caution">
    <text evidence="1">The sequence shown here is derived from an EMBL/GenBank/DDBJ whole genome shotgun (WGS) entry which is preliminary data.</text>
</comment>
<gene>
    <name evidence="1" type="ORF">V2J94_20905</name>
</gene>
<dbReference type="Proteomes" id="UP001354709">
    <property type="component" value="Unassembled WGS sequence"/>
</dbReference>
<dbReference type="RefSeq" id="WP_330810571.1">
    <property type="nucleotide sequence ID" value="NZ_JAZBJO010000012.1"/>
</dbReference>
<proteinExistence type="predicted"/>
<sequence>MFAQSVDRYRRARAALIAAGEHGPEALLAFQAVASDVDLPWAGGSCFTLRTSGEPTDEFVQQLDDRVWYTSETMRQRGWRAGVLHRAASAAVKAPTRFGMPGWPATVASAMERVAALDRSDAPEALTDLTAVEAALREAPDRLGADALDWLCARGVLG</sequence>
<keyword evidence="2" id="KW-1185">Reference proteome</keyword>